<reference evidence="2 3" key="1">
    <citation type="submission" date="2019-11" db="EMBL/GenBank/DDBJ databases">
        <title>Pseudodesulfovibrio alkaliphilus, sp. nov., an alkaliphilic sulfate-reducing bacteria from mud volcano of Taman peninsula, Russia.</title>
        <authorList>
            <person name="Frolova A."/>
            <person name="Merkel A.Y."/>
            <person name="Slobodkin A.I."/>
        </authorList>
    </citation>
    <scope>NUCLEOTIDE SEQUENCE [LARGE SCALE GENOMIC DNA]</scope>
    <source>
        <strain evidence="2 3">F-1</strain>
    </source>
</reference>
<gene>
    <name evidence="2" type="ORF">GKC30_01650</name>
</gene>
<dbReference type="NCBIfam" id="NF045712">
    <property type="entry name" value="sulf_resp_HmcD"/>
    <property type="match status" value="1"/>
</dbReference>
<dbReference type="EMBL" id="WODC01000001">
    <property type="protein sequence ID" value="MUM76334.1"/>
    <property type="molecule type" value="Genomic_DNA"/>
</dbReference>
<dbReference type="AlphaFoldDB" id="A0A7K1KJT6"/>
<evidence type="ECO:0000313" key="3">
    <source>
        <dbReference type="Proteomes" id="UP000461162"/>
    </source>
</evidence>
<keyword evidence="1" id="KW-0472">Membrane</keyword>
<keyword evidence="1" id="KW-1133">Transmembrane helix</keyword>
<evidence type="ECO:0000256" key="1">
    <source>
        <dbReference type="SAM" id="Phobius"/>
    </source>
</evidence>
<accession>A0A7K1KJT6</accession>
<feature type="transmembrane region" description="Helical" evidence="1">
    <location>
        <begin position="18"/>
        <end position="38"/>
    </location>
</feature>
<organism evidence="2 3">
    <name type="scientific">Pseudodesulfovibrio alkaliphilus</name>
    <dbReference type="NCBI Taxonomy" id="2661613"/>
    <lineage>
        <taxon>Bacteria</taxon>
        <taxon>Pseudomonadati</taxon>
        <taxon>Thermodesulfobacteriota</taxon>
        <taxon>Desulfovibrionia</taxon>
        <taxon>Desulfovibrionales</taxon>
        <taxon>Desulfovibrionaceae</taxon>
    </lineage>
</organism>
<protein>
    <submittedName>
        <fullName evidence="2">Hmc operon protein 4</fullName>
    </submittedName>
</protein>
<sequence length="43" mass="5200">MEHAFYTLQDFLLYTKGWAYILMGASLVVFLAYWKFLFSRDKD</sequence>
<proteinExistence type="predicted"/>
<comment type="caution">
    <text evidence="2">The sequence shown here is derived from an EMBL/GenBank/DDBJ whole genome shotgun (WGS) entry which is preliminary data.</text>
</comment>
<evidence type="ECO:0000313" key="2">
    <source>
        <dbReference type="EMBL" id="MUM76334.1"/>
    </source>
</evidence>
<keyword evidence="1" id="KW-0812">Transmembrane</keyword>
<keyword evidence="3" id="KW-1185">Reference proteome</keyword>
<dbReference type="Proteomes" id="UP000461162">
    <property type="component" value="Unassembled WGS sequence"/>
</dbReference>
<dbReference type="InterPro" id="IPR054911">
    <property type="entry name" value="sulf_resp_HmcD"/>
</dbReference>
<dbReference type="RefSeq" id="WP_155931866.1">
    <property type="nucleotide sequence ID" value="NZ_WODC01000001.1"/>
</dbReference>
<name>A0A7K1KJT6_9BACT</name>